<organism evidence="1 2">
    <name type="scientific">Paramormyrops kingsleyae</name>
    <dbReference type="NCBI Taxonomy" id="1676925"/>
    <lineage>
        <taxon>Eukaryota</taxon>
        <taxon>Metazoa</taxon>
        <taxon>Chordata</taxon>
        <taxon>Craniata</taxon>
        <taxon>Vertebrata</taxon>
        <taxon>Euteleostomi</taxon>
        <taxon>Actinopterygii</taxon>
        <taxon>Neopterygii</taxon>
        <taxon>Teleostei</taxon>
        <taxon>Osteoglossocephala</taxon>
        <taxon>Osteoglossomorpha</taxon>
        <taxon>Osteoglossiformes</taxon>
        <taxon>Mormyridae</taxon>
        <taxon>Paramormyrops</taxon>
    </lineage>
</organism>
<name>A0A3B3S1R1_9TELE</name>
<reference evidence="1" key="2">
    <citation type="submission" date="2025-09" db="UniProtKB">
        <authorList>
            <consortium name="Ensembl"/>
        </authorList>
    </citation>
    <scope>IDENTIFICATION</scope>
</reference>
<dbReference type="AlphaFoldDB" id="A0A3B3S1R1"/>
<keyword evidence="2" id="KW-1185">Reference proteome</keyword>
<evidence type="ECO:0000313" key="1">
    <source>
        <dbReference type="Ensembl" id="ENSPKIP00000024001.1"/>
    </source>
</evidence>
<protein>
    <submittedName>
        <fullName evidence="1">Uncharacterized protein</fullName>
    </submittedName>
</protein>
<reference evidence="1" key="1">
    <citation type="submission" date="2025-08" db="UniProtKB">
        <authorList>
            <consortium name="Ensembl"/>
        </authorList>
    </citation>
    <scope>IDENTIFICATION</scope>
</reference>
<dbReference type="Ensembl" id="ENSPKIT00000004701.1">
    <property type="protein sequence ID" value="ENSPKIP00000024001.1"/>
    <property type="gene ID" value="ENSPKIG00000007418.1"/>
</dbReference>
<proteinExistence type="predicted"/>
<dbReference type="GeneTree" id="ENSGT00970000193546"/>
<sequence length="210" mass="23380">IVEMWHHIVSSLYLPGEEEERKYPWRKKKKKMQQQHLTVIDCIWEAFVSGTLMHLLEGNKITSKAHISVEELDELLQAPEATLQALVVQVLQQNPDHLDDGQDQGTEGKRASVVPEGCSAQGCEYGECRHVIRLLEGPIVGGKGTSQGHLTQCRHEVGTPEEEEEVVELKHDQIFVVRTLAPVKGKQALGAGTRGFDQRSAEVLFGKETG</sequence>
<evidence type="ECO:0000313" key="2">
    <source>
        <dbReference type="Proteomes" id="UP000261540"/>
    </source>
</evidence>
<dbReference type="Proteomes" id="UP000261540">
    <property type="component" value="Unplaced"/>
</dbReference>
<accession>A0A3B3S1R1</accession>